<organism evidence="2 3">
    <name type="scientific">Clostridium celatum DSM 1785</name>
    <dbReference type="NCBI Taxonomy" id="545697"/>
    <lineage>
        <taxon>Bacteria</taxon>
        <taxon>Bacillati</taxon>
        <taxon>Bacillota</taxon>
        <taxon>Clostridia</taxon>
        <taxon>Eubacteriales</taxon>
        <taxon>Clostridiaceae</taxon>
        <taxon>Clostridium</taxon>
    </lineage>
</organism>
<dbReference type="InterPro" id="IPR002105">
    <property type="entry name" value="Dockerin_1_rpt"/>
</dbReference>
<dbReference type="AlphaFoldDB" id="L1Q5Q3"/>
<comment type="caution">
    <text evidence="2">The sequence shown here is derived from an EMBL/GenBank/DDBJ whole genome shotgun (WGS) entry which is preliminary data.</text>
</comment>
<dbReference type="InterPro" id="IPR006626">
    <property type="entry name" value="PbH1"/>
</dbReference>
<dbReference type="PATRIC" id="fig|545697.3.peg.2922"/>
<evidence type="ECO:0000313" key="3">
    <source>
        <dbReference type="Proteomes" id="UP000010420"/>
    </source>
</evidence>
<name>L1Q5Q3_9CLOT</name>
<protein>
    <recommendedName>
        <fullName evidence="1">Probable pectate lyase C</fullName>
    </recommendedName>
</protein>
<dbReference type="Gene3D" id="2.160.20.10">
    <property type="entry name" value="Single-stranded right-handed beta-helix, Pectin lyase-like"/>
    <property type="match status" value="1"/>
</dbReference>
<dbReference type="InterPro" id="IPR011050">
    <property type="entry name" value="Pectin_lyase_fold/virulence"/>
</dbReference>
<dbReference type="SUPFAM" id="SSF51126">
    <property type="entry name" value="Pectin lyase-like"/>
    <property type="match status" value="1"/>
</dbReference>
<dbReference type="GO" id="GO:0000272">
    <property type="term" value="P:polysaccharide catabolic process"/>
    <property type="evidence" value="ECO:0007669"/>
    <property type="project" value="InterPro"/>
</dbReference>
<dbReference type="SUPFAM" id="SSF63446">
    <property type="entry name" value="Type I dockerin domain"/>
    <property type="match status" value="1"/>
</dbReference>
<accession>L1Q5Q3</accession>
<gene>
    <name evidence="2" type="ORF">HMPREF0216_02974</name>
</gene>
<dbReference type="eggNOG" id="COG5434">
    <property type="taxonomic scope" value="Bacteria"/>
</dbReference>
<dbReference type="InterPro" id="IPR018247">
    <property type="entry name" value="EF_Hand_1_Ca_BS"/>
</dbReference>
<dbReference type="InterPro" id="IPR012334">
    <property type="entry name" value="Pectin_lyas_fold"/>
</dbReference>
<dbReference type="InterPro" id="IPR036439">
    <property type="entry name" value="Dockerin_dom_sf"/>
</dbReference>
<reference evidence="2 3" key="1">
    <citation type="submission" date="2012-05" db="EMBL/GenBank/DDBJ databases">
        <authorList>
            <person name="Weinstock G."/>
            <person name="Sodergren E."/>
            <person name="Lobos E.A."/>
            <person name="Fulton L."/>
            <person name="Fulton R."/>
            <person name="Courtney L."/>
            <person name="Fronick C."/>
            <person name="O'Laughlin M."/>
            <person name="Godfrey J."/>
            <person name="Wilson R.M."/>
            <person name="Miner T."/>
            <person name="Farmer C."/>
            <person name="Delehaunty K."/>
            <person name="Cordes M."/>
            <person name="Minx P."/>
            <person name="Tomlinson C."/>
            <person name="Chen J."/>
            <person name="Wollam A."/>
            <person name="Pepin K.H."/>
            <person name="Bhonagiri V."/>
            <person name="Zhang X."/>
            <person name="Suruliraj S."/>
            <person name="Warren W."/>
            <person name="Mitreva M."/>
            <person name="Mardis E.R."/>
            <person name="Wilson R.K."/>
        </authorList>
    </citation>
    <scope>NUCLEOTIDE SEQUENCE [LARGE SCALE GENOMIC DNA]</scope>
    <source>
        <strain evidence="2 3">DSM 1785</strain>
    </source>
</reference>
<dbReference type="OrthoDB" id="3333873at2"/>
<proteinExistence type="predicted"/>
<dbReference type="Gene3D" id="1.10.1330.10">
    <property type="entry name" value="Dockerin domain"/>
    <property type="match status" value="1"/>
</dbReference>
<dbReference type="PROSITE" id="PS00018">
    <property type="entry name" value="EF_HAND_1"/>
    <property type="match status" value="2"/>
</dbReference>
<evidence type="ECO:0000256" key="1">
    <source>
        <dbReference type="ARBA" id="ARBA00016512"/>
    </source>
</evidence>
<dbReference type="HOGENOM" id="CLU_006719_0_0_9"/>
<dbReference type="RefSeq" id="WP_005215386.1">
    <property type="nucleotide sequence ID" value="NZ_KB291697.1"/>
</dbReference>
<dbReference type="InterPro" id="IPR059226">
    <property type="entry name" value="Choice_anch_Q_dom"/>
</dbReference>
<keyword evidence="3" id="KW-1185">Reference proteome</keyword>
<dbReference type="SMART" id="SM00710">
    <property type="entry name" value="PbH1"/>
    <property type="match status" value="5"/>
</dbReference>
<sequence length="895" mass="98881">MKKKILSIVLTGAMVFQVFTSTLIVKAETIKNEIGTTYYVSTLNGSDNNDGLSENKAFYSLQKINEIELEEGDKVLLEAGSVFTNDFLHIKGSGSEEASIEIDKYGEGNNPRIDTNGQGIWYQDYGKQLGNVSHKYKGYVSSSILLYDVEYINIKNLEITNNAPEIEADYNSSQVMNRTGVAVVAKDKGTIDHIYLDSLNVHDVVGNVYDKHMNNGGIYFTVFLPTNEEETGIPRYNDVKIENCIVNNVNRWGIAVGYTAYFNKFLGGEISDETIAKYGSTGVEIRNNYVKDAGGDAITTMYCDRPIIEYNVSDGAARQINDVDYSETGFGKVAAAIWPWKCKDAVFQFNEAFDTCINGDGQAWDADSGDGTIYQYNYSHNNGGGAVMICLGEAVNSIFRYNISQNDLTGILNLPSHPNAHFYNNTFYIKEGVPFIRSGMTGGVAVIENNIIYNAGAEKSEDWTKGGTKATYSNNLYYNYTNVPDTDTCAIVGDPQFIDGGNGPIAYTGSEPSSGENIINDLVAFEGYKLQDNSPAINAGKTIENNGGRDFFGNKINGDTDIGAYESDIIAASNNNDIKGTIYMLDEVNKVLYVPSLENNPMTVAEIKEGVEIHSDATIRVFNDEAEIESGNIESGMTFKIIAENGEENIYSIDVKNNYQWALDYTGKQGNVWFAQKKALGKYYNLTNYNTQYPQWDGNNYGGVGIAAANHSVVPTEHTHGLLIDTLGTAQREEGYSMVYRVPKSGTITLSVKDDEPYLRQAGNVGGKVKLSFTINGEEINSYELSESLVKVNVEAMELVVNKGDFIRIEAQNIENPSKPSIYITPSIQYKDIEEPEISDEEKVDLNKNGRVDIGDLAIVSKYYGKNKPEYDLNGDGLVNEYEIKFITNIILEIK</sequence>
<dbReference type="Proteomes" id="UP000010420">
    <property type="component" value="Unassembled WGS sequence"/>
</dbReference>
<dbReference type="EMBL" id="AMEZ01000109">
    <property type="protein sequence ID" value="EKY23304.1"/>
    <property type="molecule type" value="Genomic_DNA"/>
</dbReference>
<dbReference type="STRING" id="545697.HMPREF0216_02974"/>
<evidence type="ECO:0000313" key="2">
    <source>
        <dbReference type="EMBL" id="EKY23304.1"/>
    </source>
</evidence>
<dbReference type="Pfam" id="PF00404">
    <property type="entry name" value="Dockerin_1"/>
    <property type="match status" value="1"/>
</dbReference>
<dbReference type="GO" id="GO:0004553">
    <property type="term" value="F:hydrolase activity, hydrolyzing O-glycosyl compounds"/>
    <property type="evidence" value="ECO:0007669"/>
    <property type="project" value="InterPro"/>
</dbReference>
<dbReference type="NCBIfam" id="NF041518">
    <property type="entry name" value="choice_anch_Q"/>
    <property type="match status" value="1"/>
</dbReference>